<sequence length="381" mass="40957">MSEAFLQEESAQVLAALRRMAGESGRLRTSSATAKLCTALGLPRVSVNEALRELYRAGSVSYQPDGQQLPASGYITVQAAAVEPAAHEIFWRQALEDAQVESGAAVIFAQLAPAVADMNATDMQVLARAFQALKGLSAESTDDAGFNVSARHLMGSSKVLAKLSRQMLATAGLPRRLHAPSPRYILCAGPSEPVATLLIENPCAFENAIRSGLTDDVAIVCTFGFGLSYLGSELWAGDQAPQHDRPIRIVRDGTPPPLGQLLAAEKVFLWADLDLAAMNIFRSLKDAIPQLRMSAIYEEMVPMLSDPARSHPYTALFDKSGQLSRYQGGSAVPSRFDEEDVAMLQAACSARAVDQEAVEESSIRRLGAQPLCVNRTPDPLM</sequence>
<evidence type="ECO:0000313" key="1">
    <source>
        <dbReference type="EMBL" id="MFC4623290.1"/>
    </source>
</evidence>
<dbReference type="EMBL" id="JBHSEW010000014">
    <property type="protein sequence ID" value="MFC4623290.1"/>
    <property type="molecule type" value="Genomic_DNA"/>
</dbReference>
<comment type="caution">
    <text evidence="1">The sequence shown here is derived from an EMBL/GenBank/DDBJ whole genome shotgun (WGS) entry which is preliminary data.</text>
</comment>
<keyword evidence="2" id="KW-1185">Reference proteome</keyword>
<reference evidence="2" key="1">
    <citation type="journal article" date="2019" name="Int. J. Syst. Evol. Microbiol.">
        <title>The Global Catalogue of Microorganisms (GCM) 10K type strain sequencing project: providing services to taxonomists for standard genome sequencing and annotation.</title>
        <authorList>
            <consortium name="The Broad Institute Genomics Platform"/>
            <consortium name="The Broad Institute Genome Sequencing Center for Infectious Disease"/>
            <person name="Wu L."/>
            <person name="Ma J."/>
        </authorList>
    </citation>
    <scope>NUCLEOTIDE SEQUENCE [LARGE SCALE GENOMIC DNA]</scope>
    <source>
        <strain evidence="2">JCM 11650</strain>
    </source>
</reference>
<evidence type="ECO:0000313" key="2">
    <source>
        <dbReference type="Proteomes" id="UP001595967"/>
    </source>
</evidence>
<dbReference type="RefSeq" id="WP_377727502.1">
    <property type="nucleotide sequence ID" value="NZ_JBHSEW010000014.1"/>
</dbReference>
<accession>A0ABV9H2R2</accession>
<protein>
    <submittedName>
        <fullName evidence="1">Uncharacterized protein</fullName>
    </submittedName>
</protein>
<proteinExistence type="predicted"/>
<name>A0ABV9H2R2_9BURK</name>
<gene>
    <name evidence="1" type="ORF">ACFO3A_13870</name>
</gene>
<organism evidence="1 2">
    <name type="scientific">Comamonas nitrativorans</name>
    <dbReference type="NCBI Taxonomy" id="108437"/>
    <lineage>
        <taxon>Bacteria</taxon>
        <taxon>Pseudomonadati</taxon>
        <taxon>Pseudomonadota</taxon>
        <taxon>Betaproteobacteria</taxon>
        <taxon>Burkholderiales</taxon>
        <taxon>Comamonadaceae</taxon>
        <taxon>Comamonas</taxon>
    </lineage>
</organism>
<dbReference type="Proteomes" id="UP001595967">
    <property type="component" value="Unassembled WGS sequence"/>
</dbReference>